<proteinExistence type="predicted"/>
<dbReference type="EMBL" id="CAJOBA010101998">
    <property type="protein sequence ID" value="CAF4523319.1"/>
    <property type="molecule type" value="Genomic_DNA"/>
</dbReference>
<dbReference type="Proteomes" id="UP000682733">
    <property type="component" value="Unassembled WGS sequence"/>
</dbReference>
<evidence type="ECO:0000313" key="3">
    <source>
        <dbReference type="EMBL" id="CAF4523319.1"/>
    </source>
</evidence>
<protein>
    <submittedName>
        <fullName evidence="3">Uncharacterized protein</fullName>
    </submittedName>
</protein>
<reference evidence="3" key="1">
    <citation type="submission" date="2021-02" db="EMBL/GenBank/DDBJ databases">
        <authorList>
            <person name="Nowell W R."/>
        </authorList>
    </citation>
    <scope>NUCLEOTIDE SEQUENCE</scope>
</reference>
<dbReference type="EMBL" id="CAJNOK010070960">
    <property type="protein sequence ID" value="CAF1662914.1"/>
    <property type="molecule type" value="Genomic_DNA"/>
</dbReference>
<feature type="non-terminal residue" evidence="3">
    <location>
        <position position="1"/>
    </location>
</feature>
<name>A0A8S2XZP0_9BILA</name>
<dbReference type="AlphaFoldDB" id="A0A8S2XZP0"/>
<feature type="coiled-coil region" evidence="1">
    <location>
        <begin position="38"/>
        <end position="65"/>
    </location>
</feature>
<evidence type="ECO:0000313" key="4">
    <source>
        <dbReference type="Proteomes" id="UP000682733"/>
    </source>
</evidence>
<evidence type="ECO:0000256" key="1">
    <source>
        <dbReference type="SAM" id="Coils"/>
    </source>
</evidence>
<comment type="caution">
    <text evidence="3">The sequence shown here is derived from an EMBL/GenBank/DDBJ whole genome shotgun (WGS) entry which is preliminary data.</text>
</comment>
<sequence>MINSLYGGDLQSSTISNSKRTLNDVRLSSSTDDTNILYDDLLKEIVTLRKEKEQDKNTIRLLQEQM</sequence>
<evidence type="ECO:0000313" key="2">
    <source>
        <dbReference type="EMBL" id="CAF1662914.1"/>
    </source>
</evidence>
<accession>A0A8S2XZP0</accession>
<dbReference type="Proteomes" id="UP000677228">
    <property type="component" value="Unassembled WGS sequence"/>
</dbReference>
<keyword evidence="1" id="KW-0175">Coiled coil</keyword>
<organism evidence="3 4">
    <name type="scientific">Didymodactylos carnosus</name>
    <dbReference type="NCBI Taxonomy" id="1234261"/>
    <lineage>
        <taxon>Eukaryota</taxon>
        <taxon>Metazoa</taxon>
        <taxon>Spiralia</taxon>
        <taxon>Gnathifera</taxon>
        <taxon>Rotifera</taxon>
        <taxon>Eurotatoria</taxon>
        <taxon>Bdelloidea</taxon>
        <taxon>Philodinida</taxon>
        <taxon>Philodinidae</taxon>
        <taxon>Didymodactylos</taxon>
    </lineage>
</organism>
<gene>
    <name evidence="2" type="ORF">OVA965_LOCUS45369</name>
    <name evidence="3" type="ORF">TMI583_LOCUS48804</name>
</gene>